<dbReference type="eggNOG" id="ENOG502RFNH">
    <property type="taxonomic scope" value="Eukaryota"/>
</dbReference>
<dbReference type="SMR" id="Q8IFY9"/>
<dbReference type="WormBase" id="T25D10.5">
    <property type="protein sequence ID" value="CE32214"/>
    <property type="gene ID" value="WBGene00020802"/>
    <property type="gene designation" value="btb-2"/>
</dbReference>
<dbReference type="Proteomes" id="UP000001940">
    <property type="component" value="Chromosome II"/>
</dbReference>
<evidence type="ECO:0000313" key="4">
    <source>
        <dbReference type="WormBase" id="T25D10.5"/>
    </source>
</evidence>
<name>Q8IFY9_CAEEL</name>
<dbReference type="PANTHER" id="PTHR22744:SF14">
    <property type="entry name" value="BTB DOMAIN-CONTAINING PROTEIN-RELATED"/>
    <property type="match status" value="1"/>
</dbReference>
<dbReference type="PaxDb" id="6239-T25D10.5"/>
<sequence>MKIKCVEVNSDKYSIKSVLGKFCDTNCGGINVSLFVSETTSNKYRFEWELKWDELKKKGVKHLFGTITPETNDKLVPSIDFSVDEKRSTSNLETSKDWLYNIPFKYKIFYKESDYSGLTLEELFKPSERNDAVLVIGGTKMHVNKALLSFHSEYFRALFSSNFKEGKLTEIPMYEVSYEDFSRMLAVLYGNEALLKDDNLEKMLELADQFQVPRVTAHIETHLCHFSKMKQDQLMRLADKFNLRTIIEKIISEVDTTQKMKNLKNSAVFWNLSDETKVLFLYRLMQLI</sequence>
<gene>
    <name evidence="2 4" type="primary">btb-2</name>
    <name evidence="2" type="ORF">CELE_T25D10.5</name>
    <name evidence="4" type="ORF">T25D10.5</name>
</gene>
<dbReference type="STRING" id="6239.T25D10.5.1"/>
<evidence type="ECO:0000313" key="3">
    <source>
        <dbReference type="Proteomes" id="UP000001940"/>
    </source>
</evidence>
<dbReference type="GeneID" id="174061"/>
<dbReference type="AGR" id="WB:WBGene00020802"/>
<evidence type="ECO:0000259" key="1">
    <source>
        <dbReference type="PROSITE" id="PS50097"/>
    </source>
</evidence>
<dbReference type="OrthoDB" id="6156804at2759"/>
<dbReference type="SMART" id="SM00225">
    <property type="entry name" value="BTB"/>
    <property type="match status" value="1"/>
</dbReference>
<dbReference type="Gene3D" id="3.30.710.10">
    <property type="entry name" value="Potassium Channel Kv1.1, Chain A"/>
    <property type="match status" value="1"/>
</dbReference>
<feature type="domain" description="BTB" evidence="1">
    <location>
        <begin position="130"/>
        <end position="197"/>
    </location>
</feature>
<dbReference type="CTD" id="174061"/>
<dbReference type="KEGG" id="cel:CELE_T25D10.5"/>
<dbReference type="InterPro" id="IPR011333">
    <property type="entry name" value="SKP1/BTB/POZ_sf"/>
</dbReference>
<dbReference type="InParanoid" id="Q8IFY9"/>
<dbReference type="Bgee" id="WBGene00020802">
    <property type="expression patterns" value="Expressed in adult organism and 2 other cell types or tissues"/>
</dbReference>
<proteinExistence type="predicted"/>
<dbReference type="InterPro" id="IPR000210">
    <property type="entry name" value="BTB/POZ_dom"/>
</dbReference>
<dbReference type="FunCoup" id="Q8IFY9">
    <property type="interactions" value="14"/>
</dbReference>
<dbReference type="CDD" id="cd18186">
    <property type="entry name" value="BTB_POZ_ZBTB_KLHL-like"/>
    <property type="match status" value="1"/>
</dbReference>
<protein>
    <submittedName>
        <fullName evidence="2">BTB domain-containing protein</fullName>
    </submittedName>
</protein>
<dbReference type="AlphaFoldDB" id="Q8IFY9"/>
<dbReference type="PROSITE" id="PS50097">
    <property type="entry name" value="BTB"/>
    <property type="match status" value="1"/>
</dbReference>
<dbReference type="UCSC" id="T25D10.5">
    <property type="organism name" value="c. elegans"/>
</dbReference>
<dbReference type="RefSeq" id="NP_871995.1">
    <property type="nucleotide sequence ID" value="NM_182195.5"/>
</dbReference>
<dbReference type="PhylomeDB" id="Q8IFY9"/>
<evidence type="ECO:0000313" key="2">
    <source>
        <dbReference type="EMBL" id="CCD72077.1"/>
    </source>
</evidence>
<dbReference type="Pfam" id="PF00651">
    <property type="entry name" value="BTB"/>
    <property type="match status" value="1"/>
</dbReference>
<accession>Q8IFY9</accession>
<reference evidence="2 3" key="1">
    <citation type="journal article" date="1998" name="Science">
        <title>Genome sequence of the nematode C. elegans: a platform for investigating biology.</title>
        <authorList>
            <consortium name="The C. elegans sequencing consortium"/>
            <person name="Sulson J.E."/>
            <person name="Waterston R."/>
        </authorList>
    </citation>
    <scope>NUCLEOTIDE SEQUENCE [LARGE SCALE GENOMIC DNA]</scope>
    <source>
        <strain evidence="2 3">Bristol N2</strain>
    </source>
</reference>
<dbReference type="SUPFAM" id="SSF54695">
    <property type="entry name" value="POZ domain"/>
    <property type="match status" value="1"/>
</dbReference>
<dbReference type="HOGENOM" id="CLU_036654_0_1_1"/>
<dbReference type="EMBL" id="BX284602">
    <property type="protein sequence ID" value="CCD72077.1"/>
    <property type="molecule type" value="Genomic_DNA"/>
</dbReference>
<keyword evidence="3" id="KW-1185">Reference proteome</keyword>
<organism evidence="2 3">
    <name type="scientific">Caenorhabditis elegans</name>
    <dbReference type="NCBI Taxonomy" id="6239"/>
    <lineage>
        <taxon>Eukaryota</taxon>
        <taxon>Metazoa</taxon>
        <taxon>Ecdysozoa</taxon>
        <taxon>Nematoda</taxon>
        <taxon>Chromadorea</taxon>
        <taxon>Rhabditida</taxon>
        <taxon>Rhabditina</taxon>
        <taxon>Rhabditomorpha</taxon>
        <taxon>Rhabditoidea</taxon>
        <taxon>Rhabditidae</taxon>
        <taxon>Peloderinae</taxon>
        <taxon>Caenorhabditis</taxon>
    </lineage>
</organism>
<dbReference type="PANTHER" id="PTHR22744">
    <property type="entry name" value="HELIX LOOP HELIX PROTEIN 21-RELATED"/>
    <property type="match status" value="1"/>
</dbReference>